<keyword evidence="4" id="KW-1185">Reference proteome</keyword>
<comment type="similarity">
    <text evidence="1">Belongs to the peptidase C19 family.</text>
</comment>
<name>A0A2G9T998_TELCI</name>
<dbReference type="Proteomes" id="UP000230423">
    <property type="component" value="Unassembled WGS sequence"/>
</dbReference>
<dbReference type="GO" id="GO:0016579">
    <property type="term" value="P:protein deubiquitination"/>
    <property type="evidence" value="ECO:0007669"/>
    <property type="project" value="TreeGrafter"/>
</dbReference>
<dbReference type="Pfam" id="PF13423">
    <property type="entry name" value="UCH_1"/>
    <property type="match status" value="1"/>
</dbReference>
<gene>
    <name evidence="3" type="ORF">TELCIR_24511</name>
</gene>
<accession>A0A2G9T998</accession>
<dbReference type="OrthoDB" id="420187at2759"/>
<evidence type="ECO:0000313" key="3">
    <source>
        <dbReference type="EMBL" id="PIO54132.1"/>
    </source>
</evidence>
<dbReference type="GO" id="GO:0004843">
    <property type="term" value="F:cysteine-type deubiquitinase activity"/>
    <property type="evidence" value="ECO:0007669"/>
    <property type="project" value="TreeGrafter"/>
</dbReference>
<sequence>MQCLAHLPPFTRYIVEKHRHSKGLSGRYGPSQQDAHEFLIALISRLDHESSDNSKNSSNLSTPFEQMFFGKTRKEIECSCGAFKTLYQKFLELNLALPYQSNGCNRVTITDLLKIFVKKQQVEHKCD</sequence>
<evidence type="ECO:0000259" key="2">
    <source>
        <dbReference type="Pfam" id="PF13423"/>
    </source>
</evidence>
<dbReference type="CDD" id="cd02257">
    <property type="entry name" value="Peptidase_C19"/>
    <property type="match status" value="1"/>
</dbReference>
<dbReference type="AlphaFoldDB" id="A0A2G9T998"/>
<dbReference type="InterPro" id="IPR028881">
    <property type="entry name" value="PAN2_UCH_dom"/>
</dbReference>
<organism evidence="3 4">
    <name type="scientific">Teladorsagia circumcincta</name>
    <name type="common">Brown stomach worm</name>
    <name type="synonym">Ostertagia circumcincta</name>
    <dbReference type="NCBI Taxonomy" id="45464"/>
    <lineage>
        <taxon>Eukaryota</taxon>
        <taxon>Metazoa</taxon>
        <taxon>Ecdysozoa</taxon>
        <taxon>Nematoda</taxon>
        <taxon>Chromadorea</taxon>
        <taxon>Rhabditida</taxon>
        <taxon>Rhabditina</taxon>
        <taxon>Rhabditomorpha</taxon>
        <taxon>Strongyloidea</taxon>
        <taxon>Trichostrongylidae</taxon>
        <taxon>Teladorsagia</taxon>
    </lineage>
</organism>
<dbReference type="PANTHER" id="PTHR24006">
    <property type="entry name" value="UBIQUITIN CARBOXYL-TERMINAL HYDROLASE"/>
    <property type="match status" value="1"/>
</dbReference>
<dbReference type="GO" id="GO:0005634">
    <property type="term" value="C:nucleus"/>
    <property type="evidence" value="ECO:0007669"/>
    <property type="project" value="TreeGrafter"/>
</dbReference>
<dbReference type="EMBL" id="KZ401198">
    <property type="protein sequence ID" value="PIO54132.1"/>
    <property type="molecule type" value="Genomic_DNA"/>
</dbReference>
<dbReference type="Gene3D" id="3.90.70.10">
    <property type="entry name" value="Cysteine proteinases"/>
    <property type="match status" value="1"/>
</dbReference>
<dbReference type="GO" id="GO:0005829">
    <property type="term" value="C:cytosol"/>
    <property type="evidence" value="ECO:0007669"/>
    <property type="project" value="TreeGrafter"/>
</dbReference>
<reference evidence="3 4" key="1">
    <citation type="submission" date="2015-09" db="EMBL/GenBank/DDBJ databases">
        <title>Draft genome of the parasitic nematode Teladorsagia circumcincta isolate WARC Sus (inbred).</title>
        <authorList>
            <person name="Mitreva M."/>
        </authorList>
    </citation>
    <scope>NUCLEOTIDE SEQUENCE [LARGE SCALE GENOMIC DNA]</scope>
    <source>
        <strain evidence="3 4">S</strain>
    </source>
</reference>
<protein>
    <recommendedName>
        <fullName evidence="2">PAN2 UCH domain-containing protein</fullName>
    </recommendedName>
</protein>
<evidence type="ECO:0000256" key="1">
    <source>
        <dbReference type="ARBA" id="ARBA00009085"/>
    </source>
</evidence>
<feature type="non-terminal residue" evidence="3">
    <location>
        <position position="127"/>
    </location>
</feature>
<evidence type="ECO:0000313" key="4">
    <source>
        <dbReference type="Proteomes" id="UP000230423"/>
    </source>
</evidence>
<feature type="domain" description="PAN2 UCH" evidence="2">
    <location>
        <begin position="28"/>
        <end position="123"/>
    </location>
</feature>
<dbReference type="InterPro" id="IPR050164">
    <property type="entry name" value="Peptidase_C19"/>
</dbReference>
<proteinExistence type="inferred from homology"/>
<dbReference type="SUPFAM" id="SSF54001">
    <property type="entry name" value="Cysteine proteinases"/>
    <property type="match status" value="1"/>
</dbReference>
<dbReference type="InterPro" id="IPR038765">
    <property type="entry name" value="Papain-like_cys_pep_sf"/>
</dbReference>